<accession>A0A4V6A4P2</accession>
<evidence type="ECO:0000313" key="2">
    <source>
        <dbReference type="EMBL" id="TKR87725.1"/>
    </source>
</evidence>
<reference evidence="2 3" key="1">
    <citation type="journal article" date="2015" name="Genome Biol.">
        <title>Comparative genomics of Steinernema reveals deeply conserved gene regulatory networks.</title>
        <authorList>
            <person name="Dillman A.R."/>
            <person name="Macchietto M."/>
            <person name="Porter C.F."/>
            <person name="Rogers A."/>
            <person name="Williams B."/>
            <person name="Antoshechkin I."/>
            <person name="Lee M.M."/>
            <person name="Goodwin Z."/>
            <person name="Lu X."/>
            <person name="Lewis E.E."/>
            <person name="Goodrich-Blair H."/>
            <person name="Stock S.P."/>
            <person name="Adams B.J."/>
            <person name="Sternberg P.W."/>
            <person name="Mortazavi A."/>
        </authorList>
    </citation>
    <scope>NUCLEOTIDE SEQUENCE [LARGE SCALE GENOMIC DNA]</scope>
    <source>
        <strain evidence="2 3">ALL</strain>
    </source>
</reference>
<feature type="compositionally biased region" description="Low complexity" evidence="1">
    <location>
        <begin position="179"/>
        <end position="192"/>
    </location>
</feature>
<evidence type="ECO:0000256" key="1">
    <source>
        <dbReference type="SAM" id="MobiDB-lite"/>
    </source>
</evidence>
<organism evidence="2 3">
    <name type="scientific">Steinernema carpocapsae</name>
    <name type="common">Entomopathogenic nematode</name>
    <dbReference type="NCBI Taxonomy" id="34508"/>
    <lineage>
        <taxon>Eukaryota</taxon>
        <taxon>Metazoa</taxon>
        <taxon>Ecdysozoa</taxon>
        <taxon>Nematoda</taxon>
        <taxon>Chromadorea</taxon>
        <taxon>Rhabditida</taxon>
        <taxon>Tylenchina</taxon>
        <taxon>Panagrolaimomorpha</taxon>
        <taxon>Strongyloidoidea</taxon>
        <taxon>Steinernematidae</taxon>
        <taxon>Steinernema</taxon>
    </lineage>
</organism>
<dbReference type="Proteomes" id="UP000298663">
    <property type="component" value="Unassembled WGS sequence"/>
</dbReference>
<name>A0A4V6A4P2_STECR</name>
<comment type="caution">
    <text evidence="2">The sequence shown here is derived from an EMBL/GenBank/DDBJ whole genome shotgun (WGS) entry which is preliminary data.</text>
</comment>
<dbReference type="EMBL" id="AZBU02000003">
    <property type="protein sequence ID" value="TKR87725.1"/>
    <property type="molecule type" value="Genomic_DNA"/>
</dbReference>
<keyword evidence="3" id="KW-1185">Reference proteome</keyword>
<feature type="compositionally biased region" description="Basic and acidic residues" evidence="1">
    <location>
        <begin position="236"/>
        <end position="283"/>
    </location>
</feature>
<sequence length="331" mass="36276">MPAKATYFQERRITSSFVRIPPSASAGSSSLRISIPTCFRPPAHNSIFLFDFAKMGILGFFGFNATPKQCIRRRGPELIECTAEDQEIAGESNCWVEFGSEYGEVFFHLPTMASTISLTTVFLLLLDAVNTQLFGLPGLGGGLPGLGGGLSGLSGLTGGGLPGLPGSLPGIPGFPGIPQVTIPPIKIPGIDDILGKPDEKKNEEKKEEKPKEEKPKEEKPKEETKPPVEMSEEEEKPPKKEEKMPGTKDEKKPSKKEQNEDGKPEQKPKSDEKSKEDKKKEKPPGFQCGGSCTRKQKCCGRRCQAEPCFGICFPFKEEQLHLAQFLDCFDE</sequence>
<dbReference type="OrthoDB" id="10657394at2759"/>
<protein>
    <submittedName>
        <fullName evidence="2">Uncharacterized protein</fullName>
    </submittedName>
</protein>
<evidence type="ECO:0000313" key="3">
    <source>
        <dbReference type="Proteomes" id="UP000298663"/>
    </source>
</evidence>
<gene>
    <name evidence="2" type="ORF">L596_012079</name>
</gene>
<dbReference type="AlphaFoldDB" id="A0A4V6A4P2"/>
<feature type="region of interest" description="Disordered" evidence="1">
    <location>
        <begin position="179"/>
        <end position="294"/>
    </location>
</feature>
<feature type="compositionally biased region" description="Basic and acidic residues" evidence="1">
    <location>
        <begin position="193"/>
        <end position="226"/>
    </location>
</feature>
<reference evidence="2 3" key="2">
    <citation type="journal article" date="2019" name="G3 (Bethesda)">
        <title>Hybrid Assembly of the Genome of the Entomopathogenic Nematode Steinernema carpocapsae Identifies the X-Chromosome.</title>
        <authorList>
            <person name="Serra L."/>
            <person name="Macchietto M."/>
            <person name="Macias-Munoz A."/>
            <person name="McGill C.J."/>
            <person name="Rodriguez I.M."/>
            <person name="Rodriguez B."/>
            <person name="Murad R."/>
            <person name="Mortazavi A."/>
        </authorList>
    </citation>
    <scope>NUCLEOTIDE SEQUENCE [LARGE SCALE GENOMIC DNA]</scope>
    <source>
        <strain evidence="2 3">ALL</strain>
    </source>
</reference>
<proteinExistence type="predicted"/>